<evidence type="ECO:0000313" key="3">
    <source>
        <dbReference type="EMBL" id="RCG22833.1"/>
    </source>
</evidence>
<keyword evidence="4" id="KW-1185">Reference proteome</keyword>
<reference evidence="3 4" key="1">
    <citation type="submission" date="2018-06" db="EMBL/GenBank/DDBJ databases">
        <title>Sphaerisporangium craniellae sp. nov., isolated from a marine sponge in the South China Sea.</title>
        <authorList>
            <person name="Li L."/>
        </authorList>
    </citation>
    <scope>NUCLEOTIDE SEQUENCE [LARGE SCALE GENOMIC DNA]</scope>
    <source>
        <strain evidence="3 4">CCTCC AA 208026</strain>
    </source>
</reference>
<dbReference type="EMBL" id="QOIL01000027">
    <property type="protein sequence ID" value="RCG22833.1"/>
    <property type="molecule type" value="Genomic_DNA"/>
</dbReference>
<dbReference type="Proteomes" id="UP000253094">
    <property type="component" value="Unassembled WGS sequence"/>
</dbReference>
<dbReference type="CDD" id="cd02142">
    <property type="entry name" value="McbC_SagB-like_oxidoreductase"/>
    <property type="match status" value="2"/>
</dbReference>
<dbReference type="Gene3D" id="3.40.109.10">
    <property type="entry name" value="NADH Oxidase"/>
    <property type="match status" value="2"/>
</dbReference>
<dbReference type="InterPro" id="IPR000415">
    <property type="entry name" value="Nitroreductase-like"/>
</dbReference>
<dbReference type="PANTHER" id="PTHR43745:SF2">
    <property type="entry name" value="NITROREDUCTASE MJ1384-RELATED"/>
    <property type="match status" value="1"/>
</dbReference>
<dbReference type="SUPFAM" id="SSF55469">
    <property type="entry name" value="FMN-dependent nitroreductase-like"/>
    <property type="match status" value="2"/>
</dbReference>
<dbReference type="GO" id="GO:0016491">
    <property type="term" value="F:oxidoreductase activity"/>
    <property type="evidence" value="ECO:0007669"/>
    <property type="project" value="InterPro"/>
</dbReference>
<evidence type="ECO:0000313" key="4">
    <source>
        <dbReference type="Proteomes" id="UP000253094"/>
    </source>
</evidence>
<gene>
    <name evidence="3" type="ORF">DQ384_35180</name>
</gene>
<name>A0A367EXN1_9ACTN</name>
<dbReference type="Pfam" id="PF00881">
    <property type="entry name" value="Nitroreductase"/>
    <property type="match status" value="1"/>
</dbReference>
<sequence>MDYARRMFERQHVALPPLGFEVDWDDQPSRHKLYEDTVKVPLPEPFRAMPPAGVGEAVRTARGPARAMEPPGLGVLASMLGTYGVTGRRTEPNWNDDSRAKARSDRAVWARPTASGGGMYPAESYLVVGRSGPLPAGVYHYDTGHHSLDRLSARDRCDEIAAATGARAGLYAVATLRFWKNAFKYNSFAYHVVTQDLGALLASWRLVLAAHGTPVEPVLWFDEAAVGAVLEVDGHAEAPFAVVPLGPVTETPRTAPVPEARIGGSAPRRVWERSRRVRAFELVSRVHAAALVGDRPRPGPEVARAGALEDAPVETPAGSPAESSLSGTQLGADPGAAVVPLPDPLPGPADLDVGAGLLARRTSFGLFSARPPLDVRDLGWVLSSVAQVGRAGTDVAPAPRAHAWTGQWVLANSVAGLERRVHRYDAAEHRLVAGPALDVSGLQRLYALTNYSLQEAAAVIVVTGRLEALVAAYGARGYRMLSIEVGQAAQTAYLAATARGLGVGAVLGLDNIGIDALLGIEGTGERSMIFMLLGHERPRHHYDHSLYRSDGRGDAGATQEGAAR</sequence>
<feature type="region of interest" description="Disordered" evidence="1">
    <location>
        <begin position="309"/>
        <end position="334"/>
    </location>
</feature>
<dbReference type="AlphaFoldDB" id="A0A367EXN1"/>
<feature type="compositionally biased region" description="Basic and acidic residues" evidence="1">
    <location>
        <begin position="543"/>
        <end position="553"/>
    </location>
</feature>
<feature type="region of interest" description="Disordered" evidence="1">
    <location>
        <begin position="543"/>
        <end position="564"/>
    </location>
</feature>
<dbReference type="InterPro" id="IPR029479">
    <property type="entry name" value="Nitroreductase"/>
</dbReference>
<dbReference type="NCBIfam" id="TIGR03605">
    <property type="entry name" value="antibiot_sagB"/>
    <property type="match status" value="1"/>
</dbReference>
<comment type="caution">
    <text evidence="3">The sequence shown here is derived from an EMBL/GenBank/DDBJ whole genome shotgun (WGS) entry which is preliminary data.</text>
</comment>
<organism evidence="3 4">
    <name type="scientific">Sphaerisporangium album</name>
    <dbReference type="NCBI Taxonomy" id="509200"/>
    <lineage>
        <taxon>Bacteria</taxon>
        <taxon>Bacillati</taxon>
        <taxon>Actinomycetota</taxon>
        <taxon>Actinomycetes</taxon>
        <taxon>Streptosporangiales</taxon>
        <taxon>Streptosporangiaceae</taxon>
        <taxon>Sphaerisporangium</taxon>
    </lineage>
</organism>
<proteinExistence type="predicted"/>
<protein>
    <submittedName>
        <fullName evidence="3">SagB/ThcOx family dehydrogenase</fullName>
    </submittedName>
</protein>
<dbReference type="InterPro" id="IPR052544">
    <property type="entry name" value="Bacteriocin_Proc_Enz"/>
</dbReference>
<dbReference type="InterPro" id="IPR020051">
    <property type="entry name" value="SagB-type_dehydrogenase"/>
</dbReference>
<accession>A0A367EXN1</accession>
<feature type="domain" description="Nitroreductase" evidence="2">
    <location>
        <begin position="437"/>
        <end position="535"/>
    </location>
</feature>
<evidence type="ECO:0000256" key="1">
    <source>
        <dbReference type="SAM" id="MobiDB-lite"/>
    </source>
</evidence>
<dbReference type="PANTHER" id="PTHR43745">
    <property type="entry name" value="NITROREDUCTASE MJ1384-RELATED"/>
    <property type="match status" value="1"/>
</dbReference>
<evidence type="ECO:0000259" key="2">
    <source>
        <dbReference type="Pfam" id="PF00881"/>
    </source>
</evidence>